<reference evidence="2 3" key="1">
    <citation type="journal article" date="2019" name="Nat. Ecol. Evol.">
        <title>Megaphylogeny resolves global patterns of mushroom evolution.</title>
        <authorList>
            <person name="Varga T."/>
            <person name="Krizsan K."/>
            <person name="Foldi C."/>
            <person name="Dima B."/>
            <person name="Sanchez-Garcia M."/>
            <person name="Sanchez-Ramirez S."/>
            <person name="Szollosi G.J."/>
            <person name="Szarkandi J.G."/>
            <person name="Papp V."/>
            <person name="Albert L."/>
            <person name="Andreopoulos W."/>
            <person name="Angelini C."/>
            <person name="Antonin V."/>
            <person name="Barry K.W."/>
            <person name="Bougher N.L."/>
            <person name="Buchanan P."/>
            <person name="Buyck B."/>
            <person name="Bense V."/>
            <person name="Catcheside P."/>
            <person name="Chovatia M."/>
            <person name="Cooper J."/>
            <person name="Damon W."/>
            <person name="Desjardin D."/>
            <person name="Finy P."/>
            <person name="Geml J."/>
            <person name="Haridas S."/>
            <person name="Hughes K."/>
            <person name="Justo A."/>
            <person name="Karasinski D."/>
            <person name="Kautmanova I."/>
            <person name="Kiss B."/>
            <person name="Kocsube S."/>
            <person name="Kotiranta H."/>
            <person name="LaButti K.M."/>
            <person name="Lechner B.E."/>
            <person name="Liimatainen K."/>
            <person name="Lipzen A."/>
            <person name="Lukacs Z."/>
            <person name="Mihaltcheva S."/>
            <person name="Morgado L.N."/>
            <person name="Niskanen T."/>
            <person name="Noordeloos M.E."/>
            <person name="Ohm R.A."/>
            <person name="Ortiz-Santana B."/>
            <person name="Ovrebo C."/>
            <person name="Racz N."/>
            <person name="Riley R."/>
            <person name="Savchenko A."/>
            <person name="Shiryaev A."/>
            <person name="Soop K."/>
            <person name="Spirin V."/>
            <person name="Szebenyi C."/>
            <person name="Tomsovsky M."/>
            <person name="Tulloss R.E."/>
            <person name="Uehling J."/>
            <person name="Grigoriev I.V."/>
            <person name="Vagvolgyi C."/>
            <person name="Papp T."/>
            <person name="Martin F.M."/>
            <person name="Miettinen O."/>
            <person name="Hibbett D.S."/>
            <person name="Nagy L.G."/>
        </authorList>
    </citation>
    <scope>NUCLEOTIDE SEQUENCE [LARGE SCALE GENOMIC DNA]</scope>
    <source>
        <strain evidence="2 3">CBS 309.79</strain>
    </source>
</reference>
<dbReference type="EMBL" id="ML178863">
    <property type="protein sequence ID" value="TFK96294.1"/>
    <property type="molecule type" value="Genomic_DNA"/>
</dbReference>
<accession>A0A5C3Q2G1</accession>
<evidence type="ECO:0000313" key="3">
    <source>
        <dbReference type="Proteomes" id="UP000305067"/>
    </source>
</evidence>
<dbReference type="Proteomes" id="UP000305067">
    <property type="component" value="Unassembled WGS sequence"/>
</dbReference>
<dbReference type="AlphaFoldDB" id="A0A5C3Q2G1"/>
<dbReference type="GO" id="GO:0016491">
    <property type="term" value="F:oxidoreductase activity"/>
    <property type="evidence" value="ECO:0007669"/>
    <property type="project" value="UniProtKB-KW"/>
</dbReference>
<gene>
    <name evidence="2" type="ORF">BDV98DRAFT_637952</name>
</gene>
<dbReference type="InterPro" id="IPR025337">
    <property type="entry name" value="Questin_oxidase-like"/>
</dbReference>
<organism evidence="2 3">
    <name type="scientific">Pterulicium gracile</name>
    <dbReference type="NCBI Taxonomy" id="1884261"/>
    <lineage>
        <taxon>Eukaryota</taxon>
        <taxon>Fungi</taxon>
        <taxon>Dikarya</taxon>
        <taxon>Basidiomycota</taxon>
        <taxon>Agaricomycotina</taxon>
        <taxon>Agaricomycetes</taxon>
        <taxon>Agaricomycetidae</taxon>
        <taxon>Agaricales</taxon>
        <taxon>Pleurotineae</taxon>
        <taxon>Pterulaceae</taxon>
        <taxon>Pterulicium</taxon>
    </lineage>
</organism>
<dbReference type="Pfam" id="PF14027">
    <property type="entry name" value="Questin_oxidase"/>
    <property type="match status" value="1"/>
</dbReference>
<dbReference type="STRING" id="1884261.A0A5C3Q2G1"/>
<proteinExistence type="predicted"/>
<name>A0A5C3Q2G1_9AGAR</name>
<evidence type="ECO:0000256" key="1">
    <source>
        <dbReference type="ARBA" id="ARBA00023002"/>
    </source>
</evidence>
<keyword evidence="3" id="KW-1185">Reference proteome</keyword>
<sequence length="179" mass="19826">MGEGLGFQSGFVPDALYHLCLPNPFLFEKQRPASSINLLKVFFSNSLMWFIGRGRAPIDLAAFYEGTTHLVEKPFSIPFSTSIPYSTKTRDQTEEVSTTDGIANPWTPILESSITHPDENLPKLQRALAHFAWVYGHKAFGRDETGISLPSVSTYLDGSLFLRVAALSATVSAWRTIGR</sequence>
<evidence type="ECO:0000313" key="2">
    <source>
        <dbReference type="EMBL" id="TFK96294.1"/>
    </source>
</evidence>
<dbReference type="OrthoDB" id="10004862at2759"/>
<keyword evidence="1" id="KW-0560">Oxidoreductase</keyword>
<protein>
    <submittedName>
        <fullName evidence="2">Uncharacterized protein</fullName>
    </submittedName>
</protein>